<feature type="compositionally biased region" description="Basic and acidic residues" evidence="1">
    <location>
        <begin position="32"/>
        <end position="44"/>
    </location>
</feature>
<dbReference type="PANTHER" id="PTHR34395">
    <property type="entry name" value="OS11G0427500 PROTEIN"/>
    <property type="match status" value="1"/>
</dbReference>
<evidence type="ECO:0000256" key="1">
    <source>
        <dbReference type="SAM" id="MobiDB-lite"/>
    </source>
</evidence>
<dbReference type="EMBL" id="GBRH01201829">
    <property type="protein sequence ID" value="JAD96066.1"/>
    <property type="molecule type" value="Transcribed_RNA"/>
</dbReference>
<accession>A0A0A9E7N2</accession>
<feature type="region of interest" description="Disordered" evidence="1">
    <location>
        <begin position="19"/>
        <end position="50"/>
    </location>
</feature>
<name>A0A0A9E7N2_ARUDO</name>
<proteinExistence type="predicted"/>
<reference evidence="2" key="1">
    <citation type="submission" date="2014-09" db="EMBL/GenBank/DDBJ databases">
        <authorList>
            <person name="Magalhaes I.L.F."/>
            <person name="Oliveira U."/>
            <person name="Santos F.R."/>
            <person name="Vidigal T.H.D.A."/>
            <person name="Brescovit A.D."/>
            <person name="Santos A.J."/>
        </authorList>
    </citation>
    <scope>NUCLEOTIDE SEQUENCE</scope>
    <source>
        <tissue evidence="2">Shoot tissue taken approximately 20 cm above the soil surface</tissue>
    </source>
</reference>
<dbReference type="PANTHER" id="PTHR34395:SF15">
    <property type="entry name" value="OS09G0292400 PROTEIN"/>
    <property type="match status" value="1"/>
</dbReference>
<dbReference type="AlphaFoldDB" id="A0A0A9E7N2"/>
<evidence type="ECO:0000313" key="2">
    <source>
        <dbReference type="EMBL" id="JAD96066.1"/>
    </source>
</evidence>
<organism evidence="2">
    <name type="scientific">Arundo donax</name>
    <name type="common">Giant reed</name>
    <name type="synonym">Donax arundinaceus</name>
    <dbReference type="NCBI Taxonomy" id="35708"/>
    <lineage>
        <taxon>Eukaryota</taxon>
        <taxon>Viridiplantae</taxon>
        <taxon>Streptophyta</taxon>
        <taxon>Embryophyta</taxon>
        <taxon>Tracheophyta</taxon>
        <taxon>Spermatophyta</taxon>
        <taxon>Magnoliopsida</taxon>
        <taxon>Liliopsida</taxon>
        <taxon>Poales</taxon>
        <taxon>Poaceae</taxon>
        <taxon>PACMAD clade</taxon>
        <taxon>Arundinoideae</taxon>
        <taxon>Arundineae</taxon>
        <taxon>Arundo</taxon>
    </lineage>
</organism>
<protein>
    <submittedName>
        <fullName evidence="2">Uncharacterized protein</fullName>
    </submittedName>
</protein>
<sequence>MMERYLEMRTKQAEAEAAQLAKEEEEEAAQLAKEKEDEAARLASDKPVGQGNDFSIKRCISVLNSMELTKVEKAKAYGLFRNADNREIFLSASDEDPETTVIWLRNEMA</sequence>
<reference evidence="2" key="2">
    <citation type="journal article" date="2015" name="Data Brief">
        <title>Shoot transcriptome of the giant reed, Arundo donax.</title>
        <authorList>
            <person name="Barrero R.A."/>
            <person name="Guerrero F.D."/>
            <person name="Moolhuijzen P."/>
            <person name="Goolsby J.A."/>
            <person name="Tidwell J."/>
            <person name="Bellgard S.E."/>
            <person name="Bellgard M.I."/>
        </authorList>
    </citation>
    <scope>NUCLEOTIDE SEQUENCE</scope>
    <source>
        <tissue evidence="2">Shoot tissue taken approximately 20 cm above the soil surface</tissue>
    </source>
</reference>